<name>A0A225DCG7_9BACT</name>
<evidence type="ECO:0000256" key="1">
    <source>
        <dbReference type="SAM" id="MobiDB-lite"/>
    </source>
</evidence>
<keyword evidence="2" id="KW-0812">Transmembrane</keyword>
<organism evidence="3 4">
    <name type="scientific">Fimbriiglobus ruber</name>
    <dbReference type="NCBI Taxonomy" id="1908690"/>
    <lineage>
        <taxon>Bacteria</taxon>
        <taxon>Pseudomonadati</taxon>
        <taxon>Planctomycetota</taxon>
        <taxon>Planctomycetia</taxon>
        <taxon>Gemmatales</taxon>
        <taxon>Gemmataceae</taxon>
        <taxon>Fimbriiglobus</taxon>
    </lineage>
</organism>
<gene>
    <name evidence="3" type="ORF">FRUB_08791</name>
</gene>
<dbReference type="OrthoDB" id="262907at2"/>
<feature type="transmembrane region" description="Helical" evidence="2">
    <location>
        <begin position="316"/>
        <end position="349"/>
    </location>
</feature>
<dbReference type="EMBL" id="NIDE01000017">
    <property type="protein sequence ID" value="OWK36228.1"/>
    <property type="molecule type" value="Genomic_DNA"/>
</dbReference>
<keyword evidence="2" id="KW-0472">Membrane</keyword>
<dbReference type="RefSeq" id="WP_143393834.1">
    <property type="nucleotide sequence ID" value="NZ_NIDE01000017.1"/>
</dbReference>
<protein>
    <submittedName>
        <fullName evidence="3">Uncharacterized protein</fullName>
    </submittedName>
</protein>
<proteinExistence type="predicted"/>
<evidence type="ECO:0000313" key="3">
    <source>
        <dbReference type="EMBL" id="OWK36228.1"/>
    </source>
</evidence>
<reference evidence="4" key="1">
    <citation type="submission" date="2017-06" db="EMBL/GenBank/DDBJ databases">
        <title>Genome analysis of Fimbriiglobus ruber SP5, the first member of the order Planctomycetales with confirmed chitinolytic capability.</title>
        <authorList>
            <person name="Ravin N.V."/>
            <person name="Rakitin A.L."/>
            <person name="Ivanova A.A."/>
            <person name="Beletsky A.V."/>
            <person name="Kulichevskaya I.S."/>
            <person name="Mardanov A.V."/>
            <person name="Dedysh S.N."/>
        </authorList>
    </citation>
    <scope>NUCLEOTIDE SEQUENCE [LARGE SCALE GENOMIC DNA]</scope>
    <source>
        <strain evidence="4">SP5</strain>
    </source>
</reference>
<dbReference type="Proteomes" id="UP000214646">
    <property type="component" value="Unassembled WGS sequence"/>
</dbReference>
<sequence>MTPPVPLSVLYAGLAGTVLALVVATAQNKWQPRVFFLLALRLAIGWHFLFEGLHKIHSYYIGPSETNRVFTSEPYFAAAEGPFGDYMRKKYLGDPEAAITSYIAPKESIAPAEFAKLSPDEQAAKCPAPVASAIQAAADETLPTVTEEAQKAQADADARKAEATQPPPTGKTKADLEKASFAAALKATVAKTRVENRSNGGRVLKIAYAKWVYGVDRRDAKIKFISGDVPLSVPERLELISLLKKEKAELAPREAADLGNGNGIEMTRAKGVRTDLRTAQTDLVSDADKFVALLKSEAGAPDAEPKKSPLAANDWLTMWMITIVGACLLAGLFTPAACVVGAGFLALTYLTHPPFPWFPLPPNTEGNPLFINKNVIEAIAMLAIAVHPTGRWMGLDALWTRLFPFGRREPV</sequence>
<dbReference type="AlphaFoldDB" id="A0A225DCG7"/>
<evidence type="ECO:0000256" key="2">
    <source>
        <dbReference type="SAM" id="Phobius"/>
    </source>
</evidence>
<accession>A0A225DCG7</accession>
<feature type="compositionally biased region" description="Basic and acidic residues" evidence="1">
    <location>
        <begin position="148"/>
        <end position="162"/>
    </location>
</feature>
<feature type="region of interest" description="Disordered" evidence="1">
    <location>
        <begin position="142"/>
        <end position="174"/>
    </location>
</feature>
<keyword evidence="4" id="KW-1185">Reference proteome</keyword>
<keyword evidence="2" id="KW-1133">Transmembrane helix</keyword>
<evidence type="ECO:0000313" key="4">
    <source>
        <dbReference type="Proteomes" id="UP000214646"/>
    </source>
</evidence>
<comment type="caution">
    <text evidence="3">The sequence shown here is derived from an EMBL/GenBank/DDBJ whole genome shotgun (WGS) entry which is preliminary data.</text>
</comment>